<reference evidence="8 9" key="1">
    <citation type="journal article" date="2021" name="Nat. Plants">
        <title>The Taxus genome provides insights into paclitaxel biosynthesis.</title>
        <authorList>
            <person name="Xiong X."/>
            <person name="Gou J."/>
            <person name="Liao Q."/>
            <person name="Li Y."/>
            <person name="Zhou Q."/>
            <person name="Bi G."/>
            <person name="Li C."/>
            <person name="Du R."/>
            <person name="Wang X."/>
            <person name="Sun T."/>
            <person name="Guo L."/>
            <person name="Liang H."/>
            <person name="Lu P."/>
            <person name="Wu Y."/>
            <person name="Zhang Z."/>
            <person name="Ro D.K."/>
            <person name="Shang Y."/>
            <person name="Huang S."/>
            <person name="Yan J."/>
        </authorList>
    </citation>
    <scope>NUCLEOTIDE SEQUENCE [LARGE SCALE GENOMIC DNA]</scope>
    <source>
        <strain evidence="8">Ta-2019</strain>
    </source>
</reference>
<gene>
    <name evidence="6" type="primary">MED17</name>
    <name evidence="8" type="ORF">KI387_025817</name>
</gene>
<dbReference type="Proteomes" id="UP000824469">
    <property type="component" value="Unassembled WGS sequence"/>
</dbReference>
<dbReference type="GO" id="GO:0016592">
    <property type="term" value="C:mediator complex"/>
    <property type="evidence" value="ECO:0007669"/>
    <property type="project" value="InterPro"/>
</dbReference>
<keyword evidence="6" id="KW-0010">Activator</keyword>
<protein>
    <recommendedName>
        <fullName evidence="6">Mediator of RNA polymerase II transcription subunit 17</fullName>
    </recommendedName>
    <alternativeName>
        <fullName evidence="6">Mediator complex subunit 17</fullName>
    </alternativeName>
</protein>
<comment type="caution">
    <text evidence="8">The sequence shown here is derived from an EMBL/GenBank/DDBJ whole genome shotgun (WGS) entry which is preliminary data.</text>
</comment>
<dbReference type="GO" id="GO:0006357">
    <property type="term" value="P:regulation of transcription by RNA polymerase II"/>
    <property type="evidence" value="ECO:0007669"/>
    <property type="project" value="InterPro"/>
</dbReference>
<dbReference type="PANTHER" id="PTHR13114:SF7">
    <property type="entry name" value="MEDIATOR OF RNA POLYMERASE II TRANSCRIPTION SUBUNIT 17"/>
    <property type="match status" value="1"/>
</dbReference>
<feature type="non-terminal residue" evidence="8">
    <location>
        <position position="1"/>
    </location>
</feature>
<dbReference type="InterPro" id="IPR019313">
    <property type="entry name" value="Mediator_Med17"/>
</dbReference>
<evidence type="ECO:0000256" key="2">
    <source>
        <dbReference type="ARBA" id="ARBA00005635"/>
    </source>
</evidence>
<feature type="non-terminal residue" evidence="8">
    <location>
        <position position="612"/>
    </location>
</feature>
<keyword evidence="3 6" id="KW-0805">Transcription regulation</keyword>
<keyword evidence="4 6" id="KW-0804">Transcription</keyword>
<evidence type="ECO:0000256" key="3">
    <source>
        <dbReference type="ARBA" id="ARBA00023015"/>
    </source>
</evidence>
<evidence type="ECO:0000256" key="6">
    <source>
        <dbReference type="RuleBase" id="RU364140"/>
    </source>
</evidence>
<dbReference type="AlphaFoldDB" id="A0AA38FUM8"/>
<comment type="similarity">
    <text evidence="2 6">Belongs to the Mediator complex subunit 17 family.</text>
</comment>
<keyword evidence="9" id="KW-1185">Reference proteome</keyword>
<evidence type="ECO:0000313" key="9">
    <source>
        <dbReference type="Proteomes" id="UP000824469"/>
    </source>
</evidence>
<evidence type="ECO:0000256" key="7">
    <source>
        <dbReference type="SAM" id="MobiDB-lite"/>
    </source>
</evidence>
<keyword evidence="5 6" id="KW-0539">Nucleus</keyword>
<comment type="subcellular location">
    <subcellularLocation>
        <location evidence="1 6">Nucleus</location>
    </subcellularLocation>
</comment>
<dbReference type="GO" id="GO:0070847">
    <property type="term" value="C:core mediator complex"/>
    <property type="evidence" value="ECO:0007669"/>
    <property type="project" value="TreeGrafter"/>
</dbReference>
<dbReference type="Pfam" id="PF10156">
    <property type="entry name" value="Med17"/>
    <property type="match status" value="1"/>
</dbReference>
<evidence type="ECO:0000313" key="8">
    <source>
        <dbReference type="EMBL" id="KAH9310782.1"/>
    </source>
</evidence>
<organism evidence="8 9">
    <name type="scientific">Taxus chinensis</name>
    <name type="common">Chinese yew</name>
    <name type="synonym">Taxus wallichiana var. chinensis</name>
    <dbReference type="NCBI Taxonomy" id="29808"/>
    <lineage>
        <taxon>Eukaryota</taxon>
        <taxon>Viridiplantae</taxon>
        <taxon>Streptophyta</taxon>
        <taxon>Embryophyta</taxon>
        <taxon>Tracheophyta</taxon>
        <taxon>Spermatophyta</taxon>
        <taxon>Pinopsida</taxon>
        <taxon>Pinidae</taxon>
        <taxon>Conifers II</taxon>
        <taxon>Cupressales</taxon>
        <taxon>Taxaceae</taxon>
        <taxon>Taxus</taxon>
    </lineage>
</organism>
<dbReference type="EMBL" id="JAHRHJ020000006">
    <property type="protein sequence ID" value="KAH9310782.1"/>
    <property type="molecule type" value="Genomic_DNA"/>
</dbReference>
<accession>A0AA38FUM8</accession>
<comment type="subunit">
    <text evidence="6">Component of the Mediator complex.</text>
</comment>
<dbReference type="GO" id="GO:0003712">
    <property type="term" value="F:transcription coregulator activity"/>
    <property type="evidence" value="ECO:0007669"/>
    <property type="project" value="InterPro"/>
</dbReference>
<evidence type="ECO:0000256" key="5">
    <source>
        <dbReference type="ARBA" id="ARBA00023242"/>
    </source>
</evidence>
<name>A0AA38FUM8_TAXCH</name>
<sequence>KTSIALMARKSLTGEENLAKEDSLRITVDPQPFRRYVAIEETGDEHFERAVTHDEKILSLLQRVDYGQTIQEDDKKESQPVQDWQWKIDLHQNLDEAQRELGILIDVINNVQGNYEVNITMMHRSKQPPDEELEEKALCLTTKLQSFNHVSKYLKQSARSLSQQVSREATFYGALLRLQHNWKVRQKKDRTAGSGRNAGFIIVLSDDALTDPRLSFRLLSMCTIDLDQDSSGMLTANLSRHARLSLHVRYNNYQSGRHKWEYVRKKNSSTSPTCNIFVDRSQIRNQETEKGLAKVIVEGVDEGSKRAHSNFRDILSEIFDAQVFGFLMREISDVKLTGIGENFLQFSLSPKTGLTVFLESSLSNKENEAIFDVEMTERDLDHSMDCESGEKEVHKTVDEERKNEEHGMNGETADKQTEVVNKLAKLKEKCPDPLSSEVYLQHIVHKSIFGLHSSLRDKGPTIRKSVAATKIGSGQGQETLSSNMINVMEHFCMTLSHRIYSYKVLDELEKIMQLQYLRLVSHPTWIVHTSVWFLYLHIPETAQTKASEWSDAQKTIRSQYYCKVVVHKELLTIEGGTIPCVGGLFTGTSTEVWSTNEYSCCLADLASLLLQQ</sequence>
<evidence type="ECO:0000256" key="4">
    <source>
        <dbReference type="ARBA" id="ARBA00023163"/>
    </source>
</evidence>
<proteinExistence type="inferred from homology"/>
<feature type="region of interest" description="Disordered" evidence="7">
    <location>
        <begin position="384"/>
        <end position="409"/>
    </location>
</feature>
<evidence type="ECO:0000256" key="1">
    <source>
        <dbReference type="ARBA" id="ARBA00004123"/>
    </source>
</evidence>
<comment type="function">
    <text evidence="6">Component of the Mediator complex, a coactivator involved in the regulated transcription of nearly all RNA polymerase II-dependent genes. Mediator functions as a bridge to convey information from gene-specific regulatory proteins to the basal RNA polymerase II transcription machinery. Mediator is recruited to promoters by direct interactions with regulatory proteins and serves as a scaffold for the assembly of a functional preinitiation complex with RNA polymerase II and the general transcription factors.</text>
</comment>
<dbReference type="PANTHER" id="PTHR13114">
    <property type="entry name" value="MEDIATOR OF RNA POLYMERASE II TRANSCRIPTION SUBUNIT 17"/>
    <property type="match status" value="1"/>
</dbReference>